<dbReference type="EMBL" id="ABWK02000020">
    <property type="protein sequence ID" value="EEX68158.1"/>
    <property type="molecule type" value="Genomic_DNA"/>
</dbReference>
<dbReference type="STRING" id="500635.MITSMUL_05160"/>
<accession>C9KPK3</accession>
<dbReference type="Proteomes" id="UP000003671">
    <property type="component" value="Unassembled WGS sequence"/>
</dbReference>
<keyword evidence="2" id="KW-1185">Reference proteome</keyword>
<proteinExistence type="predicted"/>
<comment type="caution">
    <text evidence="1">The sequence shown here is derived from an EMBL/GenBank/DDBJ whole genome shotgun (WGS) entry which is preliminary data.</text>
</comment>
<evidence type="ECO:0000313" key="2">
    <source>
        <dbReference type="Proteomes" id="UP000003671"/>
    </source>
</evidence>
<name>C9KPK3_9FIRM</name>
<gene>
    <name evidence="1" type="ORF">MITSMUL_05160</name>
</gene>
<dbReference type="AlphaFoldDB" id="C9KPK3"/>
<evidence type="ECO:0000313" key="1">
    <source>
        <dbReference type="EMBL" id="EEX68158.1"/>
    </source>
</evidence>
<protein>
    <submittedName>
        <fullName evidence="1">Uncharacterized protein</fullName>
    </submittedName>
</protein>
<reference evidence="1" key="1">
    <citation type="submission" date="2009-09" db="EMBL/GenBank/DDBJ databases">
        <authorList>
            <person name="Weinstock G."/>
            <person name="Sodergren E."/>
            <person name="Clifton S."/>
            <person name="Fulton L."/>
            <person name="Fulton B."/>
            <person name="Courtney L."/>
            <person name="Fronick C."/>
            <person name="Harrison M."/>
            <person name="Strong C."/>
            <person name="Farmer C."/>
            <person name="Delahaunty K."/>
            <person name="Markovic C."/>
            <person name="Hall O."/>
            <person name="Minx P."/>
            <person name="Tomlinson C."/>
            <person name="Mitreva M."/>
            <person name="Nelson J."/>
            <person name="Hou S."/>
            <person name="Wollam A."/>
            <person name="Pepin K.H."/>
            <person name="Johnson M."/>
            <person name="Bhonagiri V."/>
            <person name="Nash W.E."/>
            <person name="Warren W."/>
            <person name="Chinwalla A."/>
            <person name="Mardis E.R."/>
            <person name="Wilson R.K."/>
        </authorList>
    </citation>
    <scope>NUCLEOTIDE SEQUENCE [LARGE SCALE GENOMIC DNA]</scope>
    <source>
        <strain evidence="1">DSM 20544</strain>
    </source>
</reference>
<sequence length="71" mass="7809">MKDGVYDFCLTVIISRAAGAGLVMLFSEDESFAALLGDDVAYNGTSNEQAIHQAKAEQCIDKISERDRYVF</sequence>
<dbReference type="HOGENOM" id="CLU_2735603_0_0_9"/>
<organism evidence="1 2">
    <name type="scientific">Mitsuokella multacida DSM 20544</name>
    <dbReference type="NCBI Taxonomy" id="500635"/>
    <lineage>
        <taxon>Bacteria</taxon>
        <taxon>Bacillati</taxon>
        <taxon>Bacillota</taxon>
        <taxon>Negativicutes</taxon>
        <taxon>Selenomonadales</taxon>
        <taxon>Selenomonadaceae</taxon>
        <taxon>Mitsuokella</taxon>
    </lineage>
</organism>